<keyword evidence="3" id="KW-1185">Reference proteome</keyword>
<sequence length="252" mass="27521">MAEQHGPAGDPQRVPHHVGRHVRQVDEHADPLHLGHHTLARRAQPVVHGRVGRRVGPGHVRVVRERHVSHAERAHRAERAEGSADRVAALHAEERGDAAGRDDALDVVRGHGEREPVRVRGDEAAHHVDLLDGGAHGIHAGQVRHPHGPELRRDPAAREARQVGVQAGHRILDGQARDHVAADGRARPALPHRALAERPGEVVVAVDDPLHVEQPRDAVGERGRGGGCVRHPRISARCRRPRAARSPPARRR</sequence>
<reference evidence="2 3" key="1">
    <citation type="submission" date="2016-08" db="EMBL/GenBank/DDBJ databases">
        <title>Genome sequence of Clavibacter michiganensis subsp. michiganensis strain CASJ007.</title>
        <authorList>
            <person name="Thapa S.P."/>
            <person name="Coaker G."/>
        </authorList>
    </citation>
    <scope>NUCLEOTIDE SEQUENCE [LARGE SCALE GENOMIC DNA]</scope>
    <source>
        <strain evidence="2">CASJ007</strain>
    </source>
</reference>
<proteinExistence type="predicted"/>
<evidence type="ECO:0000256" key="1">
    <source>
        <dbReference type="SAM" id="MobiDB-lite"/>
    </source>
</evidence>
<feature type="region of interest" description="Disordered" evidence="1">
    <location>
        <begin position="215"/>
        <end position="252"/>
    </location>
</feature>
<dbReference type="EMBL" id="MDHH01000001">
    <property type="protein sequence ID" value="OUE04872.1"/>
    <property type="molecule type" value="Genomic_DNA"/>
</dbReference>
<accession>A0A251XN03</accession>
<evidence type="ECO:0000313" key="3">
    <source>
        <dbReference type="Proteomes" id="UP000195062"/>
    </source>
</evidence>
<comment type="caution">
    <text evidence="2">The sequence shown here is derived from an EMBL/GenBank/DDBJ whole genome shotgun (WGS) entry which is preliminary data.</text>
</comment>
<feature type="compositionally biased region" description="Basic and acidic residues" evidence="1">
    <location>
        <begin position="215"/>
        <end position="224"/>
    </location>
</feature>
<name>A0A251XN03_CLAMM</name>
<evidence type="ECO:0000313" key="2">
    <source>
        <dbReference type="EMBL" id="OUE04872.1"/>
    </source>
</evidence>
<dbReference type="AlphaFoldDB" id="A0A251XN03"/>
<dbReference type="Proteomes" id="UP000195062">
    <property type="component" value="Unassembled WGS sequence"/>
</dbReference>
<feature type="region of interest" description="Disordered" evidence="1">
    <location>
        <begin position="1"/>
        <end position="20"/>
    </location>
</feature>
<organism evidence="2 3">
    <name type="scientific">Clavibacter michiganensis subsp. michiganensis</name>
    <dbReference type="NCBI Taxonomy" id="33013"/>
    <lineage>
        <taxon>Bacteria</taxon>
        <taxon>Bacillati</taxon>
        <taxon>Actinomycetota</taxon>
        <taxon>Actinomycetes</taxon>
        <taxon>Micrococcales</taxon>
        <taxon>Microbacteriaceae</taxon>
        <taxon>Clavibacter</taxon>
    </lineage>
</organism>
<gene>
    <name evidence="2" type="ORF">CMMCAS07_07980</name>
</gene>
<feature type="compositionally biased region" description="Basic residues" evidence="1">
    <location>
        <begin position="230"/>
        <end position="252"/>
    </location>
</feature>
<protein>
    <submittedName>
        <fullName evidence="2">Uncharacterized protein</fullName>
    </submittedName>
</protein>